<feature type="region of interest" description="Disordered" evidence="2">
    <location>
        <begin position="66"/>
        <end position="242"/>
    </location>
</feature>
<feature type="compositionally biased region" description="Low complexity" evidence="2">
    <location>
        <begin position="76"/>
        <end position="86"/>
    </location>
</feature>
<sequence length="1936" mass="200643">MPPRRGRAPVHNRNDETQRLPGDAALPSLAAASARRPHHLVSRLYPPWGSGAHGIALRTSGVTPNIPTIASKDEPPASAATAPVTVENRTLGAETHGTASVHPGRGRAGLSTRVSGSVRRKAGSARRTAPSRRAGGRLPPAAHKRPRSTSTASFAAPVEVEEKVAGSSDDAEAGDDSGVEAVHTGSDGERPAETASCTSEMPPAVMQLSSSSSSSPSLSPSPMVTERKVLKGGDGGGGDAARRTGFTSCGAITPAEVASHATECHSHRLPQVQVPSSSARAPATVEEVAVSPVRLSDTVTPQKPPQHYAASTADSKVLFAEDEDEEGEDEGRQPWRPNHLRAASGDPQRPARAEEVEHVLGELSECSSITSARPQAPRRSSDTSGSHDDRVPHPRCAPTESDKEVRCGPLDVKYTDNTAARGAKAVLGGEDDKARRQTCAACTTPSLKPACPDLSEGSVTPVVEGHTWGAASASATFTETLAVQDLSLLPGESGGGATLDVGGVANGGGYVYTPLLSSSTGQRTPYSAIANAGASARLRGDTLGVTAPEEVLLGEGLISPPVKRTTATPQQVTHGVEVAAEDGTETRSGAGETGAGPSRAHGKALAMDGSSSSTTFLPTLSSATLCAVTGGGEASGFGQNMNTPPSHSSADGAVSMTDEQPPPPPPPRVPITPSSPSLPPSSLPSTLDDGLWKESAKSAQADVVDTDAVTPGRCTPNGQGASGDAPAPLAPSVAVAQHETVPIDPFLSTPPQFKGESPVVEKDASGGGARVRRSPERSGCEDAGKGDHSPAVFGFLTRTPPRSAKKSAMGLTSTITGADVDMRVLRVGTQVEGRWGRQWFPAVISEAPRNGFVQVEWEEDGSRLHLRLREVRLLPGAAAAKRAGAVPAIHEADRCAASVGGGAAATEGAHGVLTATQLVALMEEEDAQDSRYQPEPPHVRPSASHRETSPPMTTSVGKQVDRSGGEGGEGAEEDVVVRPLGVSRACGRAGRGVYAVNADGDAHPDRASSAASSAGAATTRSPSRSPVPTYAAPGVPPCEVHPSSLCIFLPQTVRRDLLQGEGPPPASAFSSSSFRYHAAPATELQRRTELQRILHFLTSAGTIVIDSVAQADNMAAQLGDSGDVKGTSFTSHLSSLAAGQLHSADSSPMQGEKTTKAVAGSGGKRGTVGRASLPRRSMASAVAAASHAQRSAPRYFVFLVSSATALVGGSAEASEKLDQLQDVLPVVCLAHALGVSAIHASWLWGIAPGTARVKLPTPADQVELLPSAAPETWGAWKATRAGAPSTKAAPLPLRFAPLAVKDRWLSAKNVAFVARDDRMEMWLNAAGATVTAELAPSPPSHVARQSLPRGSSRPSASVAGALLGRSPGSALPRCHSESPSRSLPLKQLRAEQTPDFVYVPDDVTVPLDLDRLGSVPVLQVSWLAEGIEQHYRHCCNPTSSAEPVLPKPPSLTSVWRTILHAKPPKGSHTRRSNTPSQPDRAQSSPSSPSPRPAVNDEEKRSVSEGARSRKAAAASTLGNERDRLSHHGSDVVHPASVPPLANDRSESGDGVAPSAFPPSAKGGDMDEGVGDTVGALRGSLNEEEDALTMRISGGDAQEPLPREAEDFVSARGPEGAAAERGSAEAEKDVMLRLAGATGATAEALSDAVVSTEPSACTFHPAIVIGEDYYFTLSAPQPPPPPSLSPHGPSHPHVPPPALPTATIVLGQVVDLQVVAPPSPLLRQHLCTDGAASSLTFSQPQCRCRVTLQLYEPKYISMHIDPRSGEVVHQTTVYLVRRWATVPGTSLLFDTPVYVITTAARSHVYFLEEVEDEVTARGVSDGAHQSRLRQQSVCGAVSTPPASDLFHGAARATTDGTLSPHFHGRRSLSKVAMTSSSPVPTCPITRGCPPTPQAPFSLTQSVANGRPRRDALAPSRTSEGAARDGSGGGVDERRRPD</sequence>
<feature type="region of interest" description="Disordered" evidence="2">
    <location>
        <begin position="636"/>
        <end position="729"/>
    </location>
</feature>
<feature type="compositionally biased region" description="Basic residues" evidence="2">
    <location>
        <begin position="1462"/>
        <end position="1471"/>
    </location>
</feature>
<dbReference type="VEuPathDB" id="TriTrypDB:LDHU3_30.1760"/>
<keyword evidence="1" id="KW-0945">Host-virus interaction</keyword>
<dbReference type="VEuPathDB" id="TriTrypDB:LdBPK_301380.1"/>
<feature type="region of interest" description="Disordered" evidence="2">
    <location>
        <begin position="1334"/>
        <end position="1362"/>
    </location>
</feature>
<feature type="region of interest" description="Disordered" evidence="2">
    <location>
        <begin position="291"/>
        <end position="404"/>
    </location>
</feature>
<evidence type="ECO:0000256" key="1">
    <source>
        <dbReference type="ARBA" id="ARBA00022581"/>
    </source>
</evidence>
<feature type="compositionally biased region" description="Acidic residues" evidence="2">
    <location>
        <begin position="169"/>
        <end position="178"/>
    </location>
</feature>
<feature type="compositionally biased region" description="Basic and acidic residues" evidence="2">
    <location>
        <begin position="379"/>
        <end position="392"/>
    </location>
</feature>
<feature type="compositionally biased region" description="Pro residues" evidence="2">
    <location>
        <begin position="660"/>
        <end position="670"/>
    </location>
</feature>
<feature type="compositionally biased region" description="Basic and acidic residues" evidence="2">
    <location>
        <begin position="773"/>
        <end position="788"/>
    </location>
</feature>
<feature type="region of interest" description="Disordered" evidence="2">
    <location>
        <begin position="1675"/>
        <end position="1695"/>
    </location>
</feature>
<dbReference type="VEuPathDB" id="TriTrypDB:LdCL_300019000"/>
<feature type="compositionally biased region" description="Basic and acidic residues" evidence="2">
    <location>
        <begin position="349"/>
        <end position="360"/>
    </location>
</feature>
<feature type="region of interest" description="Disordered" evidence="2">
    <location>
        <begin position="1869"/>
        <end position="1936"/>
    </location>
</feature>
<feature type="region of interest" description="Disordered" evidence="2">
    <location>
        <begin position="926"/>
        <end position="976"/>
    </location>
</feature>
<feature type="compositionally biased region" description="Acidic residues" evidence="2">
    <location>
        <begin position="320"/>
        <end position="329"/>
    </location>
</feature>
<reference evidence="3" key="1">
    <citation type="submission" date="2020-06" db="EMBL/GenBank/DDBJ databases">
        <authorList>
            <person name="Camacho E."/>
            <person name="Gonzalez-de la Fuente S."/>
            <person name="Rastrojo A."/>
            <person name="Peiro-Pastor R."/>
            <person name="Solana JC."/>
            <person name="Tabera L."/>
            <person name="Gamarro F."/>
            <person name="Carrasco-Ramiro F."/>
            <person name="Requena JM."/>
            <person name="Aguado B."/>
        </authorList>
    </citation>
    <scope>NUCLEOTIDE SEQUENCE</scope>
</reference>
<accession>A0A6J8FKE7</accession>
<feature type="region of interest" description="Disordered" evidence="2">
    <location>
        <begin position="561"/>
        <end position="614"/>
    </location>
</feature>
<feature type="compositionally biased region" description="Low complexity" evidence="2">
    <location>
        <begin position="208"/>
        <end position="222"/>
    </location>
</feature>
<feature type="compositionally biased region" description="Low complexity" evidence="2">
    <location>
        <begin position="1007"/>
        <end position="1024"/>
    </location>
</feature>
<feature type="compositionally biased region" description="Low complexity" evidence="2">
    <location>
        <begin position="1475"/>
        <end position="1486"/>
    </location>
</feature>
<feature type="compositionally biased region" description="Basic and acidic residues" evidence="2">
    <location>
        <begin position="1519"/>
        <end position="1530"/>
    </location>
</feature>
<feature type="region of interest" description="Disordered" evidence="2">
    <location>
        <begin position="1461"/>
        <end position="1573"/>
    </location>
</feature>
<dbReference type="PANTHER" id="PTHR13037">
    <property type="entry name" value="FORMIN"/>
    <property type="match status" value="1"/>
</dbReference>
<feature type="compositionally biased region" description="Polar residues" evidence="2">
    <location>
        <begin position="1893"/>
        <end position="1902"/>
    </location>
</feature>
<feature type="compositionally biased region" description="Polar residues" evidence="2">
    <location>
        <begin position="637"/>
        <end position="649"/>
    </location>
</feature>
<feature type="region of interest" description="Disordered" evidence="2">
    <location>
        <begin position="1"/>
        <end position="36"/>
    </location>
</feature>
<name>A0A6J8FKE7_LEIDO</name>
<dbReference type="Proteomes" id="UP000601710">
    <property type="component" value="Chromosome 30"/>
</dbReference>
<evidence type="ECO:0000313" key="3">
    <source>
        <dbReference type="EMBL" id="CAC5432156.1"/>
    </source>
</evidence>
<dbReference type="EMBL" id="LR812650">
    <property type="protein sequence ID" value="CAC5432156.1"/>
    <property type="molecule type" value="Genomic_DNA"/>
</dbReference>
<protein>
    <submittedName>
        <fullName evidence="3">Hypothetical_protein_conserved</fullName>
    </submittedName>
</protein>
<dbReference type="CDD" id="cd04508">
    <property type="entry name" value="Tudor_SF"/>
    <property type="match status" value="1"/>
</dbReference>
<dbReference type="PANTHER" id="PTHR13037:SF24">
    <property type="entry name" value="POLYCOMB PROTEIN PCL-RELATED"/>
    <property type="match status" value="1"/>
</dbReference>
<feature type="region of interest" description="Disordered" evidence="2">
    <location>
        <begin position="1140"/>
        <end position="1170"/>
    </location>
</feature>
<feature type="region of interest" description="Disordered" evidence="2">
    <location>
        <begin position="1002"/>
        <end position="1030"/>
    </location>
</feature>
<proteinExistence type="predicted"/>
<evidence type="ECO:0000256" key="2">
    <source>
        <dbReference type="SAM" id="MobiDB-lite"/>
    </source>
</evidence>
<gene>
    <name evidence="3" type="ORF">LDHU3_30.1760</name>
</gene>
<feature type="compositionally biased region" description="Basic residues" evidence="2">
    <location>
        <begin position="1"/>
        <end position="10"/>
    </location>
</feature>
<feature type="region of interest" description="Disordered" evidence="2">
    <location>
        <begin position="746"/>
        <end position="792"/>
    </location>
</feature>
<organism evidence="3 4">
    <name type="scientific">Leishmania donovani</name>
    <dbReference type="NCBI Taxonomy" id="5661"/>
    <lineage>
        <taxon>Eukaryota</taxon>
        <taxon>Discoba</taxon>
        <taxon>Euglenozoa</taxon>
        <taxon>Kinetoplastea</taxon>
        <taxon>Metakinetoplastina</taxon>
        <taxon>Trypanosomatida</taxon>
        <taxon>Trypanosomatidae</taxon>
        <taxon>Leishmaniinae</taxon>
        <taxon>Leishmania</taxon>
    </lineage>
</organism>
<evidence type="ECO:0000313" key="4">
    <source>
        <dbReference type="Proteomes" id="UP000601710"/>
    </source>
</evidence>
<feature type="compositionally biased region" description="Low complexity" evidence="2">
    <location>
        <begin position="24"/>
        <end position="34"/>
    </location>
</feature>